<evidence type="ECO:0000313" key="1">
    <source>
        <dbReference type="EMBL" id="CAB3795569.1"/>
    </source>
</evidence>
<accession>A0A6S7BPW8</accession>
<reference evidence="1 2" key="1">
    <citation type="submission" date="2020-04" db="EMBL/GenBank/DDBJ databases">
        <authorList>
            <person name="De Canck E."/>
        </authorList>
    </citation>
    <scope>NUCLEOTIDE SEQUENCE [LARGE SCALE GENOMIC DNA]</scope>
    <source>
        <strain evidence="1 2">LMG 28138</strain>
    </source>
</reference>
<name>A0A6S7BPW8_9BURK</name>
<organism evidence="1 2">
    <name type="scientific">Pararobbsia alpina</name>
    <dbReference type="NCBI Taxonomy" id="621374"/>
    <lineage>
        <taxon>Bacteria</taxon>
        <taxon>Pseudomonadati</taxon>
        <taxon>Pseudomonadota</taxon>
        <taxon>Betaproteobacteria</taxon>
        <taxon>Burkholderiales</taxon>
        <taxon>Burkholderiaceae</taxon>
        <taxon>Pararobbsia</taxon>
    </lineage>
</organism>
<keyword evidence="2" id="KW-1185">Reference proteome</keyword>
<evidence type="ECO:0000313" key="2">
    <source>
        <dbReference type="Proteomes" id="UP000494115"/>
    </source>
</evidence>
<dbReference type="Proteomes" id="UP000494115">
    <property type="component" value="Unassembled WGS sequence"/>
</dbReference>
<proteinExistence type="predicted"/>
<gene>
    <name evidence="1" type="ORF">LMG28138_03906</name>
</gene>
<sequence length="51" mass="5886">MTQKQQHEFDLNRKHTVGQFLRSHSEALRTMKRHAAEHVAAFSLGARARLS</sequence>
<dbReference type="EMBL" id="CADIKM010000021">
    <property type="protein sequence ID" value="CAB3795569.1"/>
    <property type="molecule type" value="Genomic_DNA"/>
</dbReference>
<dbReference type="AlphaFoldDB" id="A0A6S7BPW8"/>
<protein>
    <submittedName>
        <fullName evidence="1">Uncharacterized protein</fullName>
    </submittedName>
</protein>